<feature type="compositionally biased region" description="Polar residues" evidence="1">
    <location>
        <begin position="201"/>
        <end position="213"/>
    </location>
</feature>
<sequence>MRERVKHDRAGARPFKSITVLWTTTPIARCYPHPVTGTPALAPPPGRKEVVPTPICRFENFLAAGRADALLSYALSRQADFTAGTVMDPLTGRLSRKGRRSPVLPVHSTAFSQHLADCLPLVTEVLGMDTRPSRTTAVLTTHGLEGYFGIHTDPTKIPDPATAQSAIYYLHRRPRGLDGGQLSSTTRRYAMTAPNAPKPTGASNPTTAPSVPASANRTLLHTRVLGGVINEYAYVARPEAVIIRAAQVTGIVLRRPDAPPQPGRDQRRPPL</sequence>
<feature type="region of interest" description="Disordered" evidence="1">
    <location>
        <begin position="191"/>
        <end position="213"/>
    </location>
</feature>
<evidence type="ECO:0000313" key="3">
    <source>
        <dbReference type="Proteomes" id="UP001220022"/>
    </source>
</evidence>
<gene>
    <name evidence="2" type="ORF">P2L57_07395</name>
</gene>
<evidence type="ECO:0000256" key="1">
    <source>
        <dbReference type="SAM" id="MobiDB-lite"/>
    </source>
</evidence>
<protein>
    <submittedName>
        <fullName evidence="2">Uncharacterized protein</fullName>
    </submittedName>
</protein>
<evidence type="ECO:0000313" key="2">
    <source>
        <dbReference type="EMBL" id="MDF2255551.1"/>
    </source>
</evidence>
<name>A0ABT5YVD5_9ACTN</name>
<dbReference type="Proteomes" id="UP001220022">
    <property type="component" value="Unassembled WGS sequence"/>
</dbReference>
<dbReference type="Gene3D" id="2.60.120.620">
    <property type="entry name" value="q2cbj1_9rhob like domain"/>
    <property type="match status" value="1"/>
</dbReference>
<reference evidence="2 3" key="1">
    <citation type="submission" date="2023-03" db="EMBL/GenBank/DDBJ databases">
        <title>Draft genome sequence of type strain Streptomyces ferralitis JCM 14344.</title>
        <authorList>
            <person name="Klaysubun C."/>
            <person name="Duangmal K."/>
        </authorList>
    </citation>
    <scope>NUCLEOTIDE SEQUENCE [LARGE SCALE GENOMIC DNA]</scope>
    <source>
        <strain evidence="2 3">JCM 14344</strain>
    </source>
</reference>
<dbReference type="EMBL" id="JARHTQ010000004">
    <property type="protein sequence ID" value="MDF2255551.1"/>
    <property type="molecule type" value="Genomic_DNA"/>
</dbReference>
<proteinExistence type="predicted"/>
<comment type="caution">
    <text evidence="2">The sequence shown here is derived from an EMBL/GenBank/DDBJ whole genome shotgun (WGS) entry which is preliminary data.</text>
</comment>
<accession>A0ABT5YVD5</accession>
<organism evidence="2 3">
    <name type="scientific">Streptantibioticus ferralitis</name>
    <dbReference type="NCBI Taxonomy" id="236510"/>
    <lineage>
        <taxon>Bacteria</taxon>
        <taxon>Bacillati</taxon>
        <taxon>Actinomycetota</taxon>
        <taxon>Actinomycetes</taxon>
        <taxon>Kitasatosporales</taxon>
        <taxon>Streptomycetaceae</taxon>
        <taxon>Streptantibioticus</taxon>
    </lineage>
</organism>
<dbReference type="RefSeq" id="WP_275810224.1">
    <property type="nucleotide sequence ID" value="NZ_BAAANM010000017.1"/>
</dbReference>
<keyword evidence="3" id="KW-1185">Reference proteome</keyword>